<dbReference type="InterPro" id="IPR023352">
    <property type="entry name" value="MAPEG-like_dom_sf"/>
</dbReference>
<accession>A0A426V8I4</accession>
<name>A0A426V8I4_9BURK</name>
<comment type="caution">
    <text evidence="6">The sequence shown here is derived from an EMBL/GenBank/DDBJ whole genome shotgun (WGS) entry which is preliminary data.</text>
</comment>
<keyword evidence="7" id="KW-1185">Reference proteome</keyword>
<dbReference type="Pfam" id="PF01124">
    <property type="entry name" value="MAPEG"/>
    <property type="match status" value="1"/>
</dbReference>
<sequence>MTIANTCVLVAAVLPVLTMGLAKFSTAGKKLREGGYDNRQPREWAAKQSGWRARAAAAHNNGFEALPLFLFAVLAAQQAGLEQGRTDMLAMTFIVTRLVYIAIYLANQGALRSLVWGVGLAITIAIFAPTLSFAL</sequence>
<comment type="subcellular location">
    <subcellularLocation>
        <location evidence="1">Membrane</location>
    </subcellularLocation>
</comment>
<dbReference type="SUPFAM" id="SSF161084">
    <property type="entry name" value="MAPEG domain-like"/>
    <property type="match status" value="1"/>
</dbReference>
<evidence type="ECO:0000313" key="7">
    <source>
        <dbReference type="Proteomes" id="UP000269265"/>
    </source>
</evidence>
<dbReference type="GO" id="GO:0016020">
    <property type="term" value="C:membrane"/>
    <property type="evidence" value="ECO:0007669"/>
    <property type="project" value="UniProtKB-SubCell"/>
</dbReference>
<evidence type="ECO:0000256" key="1">
    <source>
        <dbReference type="ARBA" id="ARBA00004370"/>
    </source>
</evidence>
<dbReference type="Proteomes" id="UP000269265">
    <property type="component" value="Unassembled WGS sequence"/>
</dbReference>
<proteinExistence type="predicted"/>
<feature type="transmembrane region" description="Helical" evidence="5">
    <location>
        <begin position="114"/>
        <end position="134"/>
    </location>
</feature>
<evidence type="ECO:0000256" key="5">
    <source>
        <dbReference type="SAM" id="Phobius"/>
    </source>
</evidence>
<dbReference type="Gene3D" id="1.20.120.550">
    <property type="entry name" value="Membrane associated eicosanoid/glutathione metabolism-like domain"/>
    <property type="match status" value="1"/>
</dbReference>
<dbReference type="RefSeq" id="WP_125244435.1">
    <property type="nucleotide sequence ID" value="NZ_RSED01000014.1"/>
</dbReference>
<gene>
    <name evidence="6" type="ORF">EIP75_16755</name>
</gene>
<protein>
    <submittedName>
        <fullName evidence="6">Glutathione metabolism protein</fullName>
    </submittedName>
</protein>
<evidence type="ECO:0000313" key="6">
    <source>
        <dbReference type="EMBL" id="RRS03141.1"/>
    </source>
</evidence>
<evidence type="ECO:0000256" key="2">
    <source>
        <dbReference type="ARBA" id="ARBA00022692"/>
    </source>
</evidence>
<reference evidence="6 7" key="1">
    <citation type="submission" date="2018-12" db="EMBL/GenBank/DDBJ databases">
        <title>The whole draft genome of Aquabacterium sp. SJQ9.</title>
        <authorList>
            <person name="Sun L."/>
            <person name="Gao X."/>
            <person name="Chen W."/>
            <person name="Huang K."/>
        </authorList>
    </citation>
    <scope>NUCLEOTIDE SEQUENCE [LARGE SCALE GENOMIC DNA]</scope>
    <source>
        <strain evidence="6 7">SJQ9</strain>
    </source>
</reference>
<organism evidence="6 7">
    <name type="scientific">Aquabacterium soli</name>
    <dbReference type="NCBI Taxonomy" id="2493092"/>
    <lineage>
        <taxon>Bacteria</taxon>
        <taxon>Pseudomonadati</taxon>
        <taxon>Pseudomonadota</taxon>
        <taxon>Betaproteobacteria</taxon>
        <taxon>Burkholderiales</taxon>
        <taxon>Aquabacterium</taxon>
    </lineage>
</organism>
<dbReference type="PANTHER" id="PTHR35371:SF1">
    <property type="entry name" value="BLR7753 PROTEIN"/>
    <property type="match status" value="1"/>
</dbReference>
<evidence type="ECO:0000256" key="3">
    <source>
        <dbReference type="ARBA" id="ARBA00022989"/>
    </source>
</evidence>
<feature type="transmembrane region" description="Helical" evidence="5">
    <location>
        <begin position="88"/>
        <end position="107"/>
    </location>
</feature>
<keyword evidence="2 5" id="KW-0812">Transmembrane</keyword>
<keyword evidence="4 5" id="KW-0472">Membrane</keyword>
<dbReference type="InterPro" id="IPR001129">
    <property type="entry name" value="Membr-assoc_MAPEG"/>
</dbReference>
<dbReference type="PANTHER" id="PTHR35371">
    <property type="entry name" value="INNER MEMBRANE PROTEIN"/>
    <property type="match status" value="1"/>
</dbReference>
<dbReference type="AlphaFoldDB" id="A0A426V8I4"/>
<dbReference type="OrthoDB" id="513661at2"/>
<keyword evidence="3 5" id="KW-1133">Transmembrane helix</keyword>
<evidence type="ECO:0000256" key="4">
    <source>
        <dbReference type="ARBA" id="ARBA00023136"/>
    </source>
</evidence>
<dbReference type="EMBL" id="RSED01000014">
    <property type="protein sequence ID" value="RRS03141.1"/>
    <property type="molecule type" value="Genomic_DNA"/>
</dbReference>